<keyword evidence="2" id="KW-0812">Transmembrane</keyword>
<gene>
    <name evidence="4" type="ORF">MXD59_15495</name>
</gene>
<dbReference type="Pfam" id="PF20177">
    <property type="entry name" value="DUF6542"/>
    <property type="match status" value="1"/>
</dbReference>
<feature type="region of interest" description="Disordered" evidence="1">
    <location>
        <begin position="1"/>
        <end position="42"/>
    </location>
</feature>
<evidence type="ECO:0000259" key="3">
    <source>
        <dbReference type="Pfam" id="PF20177"/>
    </source>
</evidence>
<keyword evidence="2" id="KW-1133">Transmembrane helix</keyword>
<keyword evidence="5" id="KW-1185">Reference proteome</keyword>
<evidence type="ECO:0000313" key="4">
    <source>
        <dbReference type="EMBL" id="MCK9877162.1"/>
    </source>
</evidence>
<protein>
    <recommendedName>
        <fullName evidence="3">DUF6542 domain-containing protein</fullName>
    </recommendedName>
</protein>
<feature type="transmembrane region" description="Helical" evidence="2">
    <location>
        <begin position="49"/>
        <end position="72"/>
    </location>
</feature>
<feature type="transmembrane region" description="Helical" evidence="2">
    <location>
        <begin position="100"/>
        <end position="123"/>
    </location>
</feature>
<name>A0ABT0K054_9ACTN</name>
<evidence type="ECO:0000313" key="5">
    <source>
        <dbReference type="Proteomes" id="UP001201873"/>
    </source>
</evidence>
<dbReference type="Proteomes" id="UP001201873">
    <property type="component" value="Unassembled WGS sequence"/>
</dbReference>
<evidence type="ECO:0000256" key="1">
    <source>
        <dbReference type="SAM" id="MobiDB-lite"/>
    </source>
</evidence>
<feature type="transmembrane region" description="Helical" evidence="2">
    <location>
        <begin position="143"/>
        <end position="163"/>
    </location>
</feature>
<feature type="compositionally biased region" description="Basic and acidic residues" evidence="1">
    <location>
        <begin position="17"/>
        <end position="26"/>
    </location>
</feature>
<reference evidence="4 5" key="1">
    <citation type="submission" date="2022-04" db="EMBL/GenBank/DDBJ databases">
        <title>Genome diversity in the genus Frankia.</title>
        <authorList>
            <person name="Carlos-Shanley C."/>
            <person name="Hahn D."/>
        </authorList>
    </citation>
    <scope>NUCLEOTIDE SEQUENCE [LARGE SCALE GENOMIC DNA]</scope>
    <source>
        <strain evidence="4 5">Ag45/Mut15</strain>
    </source>
</reference>
<sequence length="192" mass="20370">MSVPPHRQSARPPGRSPRADRFDDPYVRGSRGRPGGAPSTLVTGSRRGLTALGTALVVLVLGGIGAAIDIAIFGSLKYAFGLLFIGACVLVALRVHTDDLLGVVIMPPLVFALITIGVGYLHPSTGSGSSGLRDKVLDIASELILHAPILLAAFLLVLLIALFRGRRAQIARRERLRASAAHPNERRGRPQH</sequence>
<dbReference type="RefSeq" id="WP_248825448.1">
    <property type="nucleotide sequence ID" value="NZ_JALKFT010000015.1"/>
</dbReference>
<keyword evidence="2" id="KW-0472">Membrane</keyword>
<evidence type="ECO:0000256" key="2">
    <source>
        <dbReference type="SAM" id="Phobius"/>
    </source>
</evidence>
<feature type="transmembrane region" description="Helical" evidence="2">
    <location>
        <begin position="78"/>
        <end position="95"/>
    </location>
</feature>
<feature type="domain" description="DUF6542" evidence="3">
    <location>
        <begin position="48"/>
        <end position="165"/>
    </location>
</feature>
<proteinExistence type="predicted"/>
<dbReference type="InterPro" id="IPR046672">
    <property type="entry name" value="DUF6542"/>
</dbReference>
<comment type="caution">
    <text evidence="4">The sequence shown here is derived from an EMBL/GenBank/DDBJ whole genome shotgun (WGS) entry which is preliminary data.</text>
</comment>
<accession>A0ABT0K054</accession>
<dbReference type="EMBL" id="JALKFT010000015">
    <property type="protein sequence ID" value="MCK9877162.1"/>
    <property type="molecule type" value="Genomic_DNA"/>
</dbReference>
<organism evidence="4 5">
    <name type="scientific">Frankia umida</name>
    <dbReference type="NCBI Taxonomy" id="573489"/>
    <lineage>
        <taxon>Bacteria</taxon>
        <taxon>Bacillati</taxon>
        <taxon>Actinomycetota</taxon>
        <taxon>Actinomycetes</taxon>
        <taxon>Frankiales</taxon>
        <taxon>Frankiaceae</taxon>
        <taxon>Frankia</taxon>
    </lineage>
</organism>